<dbReference type="Pfam" id="PF00378">
    <property type="entry name" value="ECH_1"/>
    <property type="match status" value="1"/>
</dbReference>
<dbReference type="SUPFAM" id="SSF52096">
    <property type="entry name" value="ClpP/crotonase"/>
    <property type="match status" value="1"/>
</dbReference>
<dbReference type="Gene3D" id="3.90.226.10">
    <property type="entry name" value="2-enoyl-CoA Hydratase, Chain A, domain 1"/>
    <property type="match status" value="1"/>
</dbReference>
<accession>A0A6I2GLS2</accession>
<evidence type="ECO:0000256" key="2">
    <source>
        <dbReference type="ARBA" id="ARBA00023239"/>
    </source>
</evidence>
<reference evidence="3 4" key="1">
    <citation type="submission" date="2019-11" db="EMBL/GenBank/DDBJ databases">
        <title>Characterisation of Fundicoccus ignavus gen. nov. sp. nov., a novel genus of the family Aerococcaceae isolated from bulk tank milk.</title>
        <authorList>
            <person name="Siebert A."/>
            <person name="Huptas C."/>
            <person name="Wenning M."/>
            <person name="Scherer S."/>
            <person name="Doll E.V."/>
        </authorList>
    </citation>
    <scope>NUCLEOTIDE SEQUENCE [LARGE SCALE GENOMIC DNA]</scope>
    <source>
        <strain evidence="3 4">WS4759</strain>
    </source>
</reference>
<dbReference type="GO" id="GO:0016836">
    <property type="term" value="F:hydro-lyase activity"/>
    <property type="evidence" value="ECO:0007669"/>
    <property type="project" value="UniProtKB-ARBA"/>
</dbReference>
<proteinExistence type="inferred from homology"/>
<keyword evidence="2" id="KW-0456">Lyase</keyword>
<dbReference type="Proteomes" id="UP000430975">
    <property type="component" value="Unassembled WGS sequence"/>
</dbReference>
<organism evidence="3 4">
    <name type="scientific">Fundicoccus ignavus</name>
    <dbReference type="NCBI Taxonomy" id="2664442"/>
    <lineage>
        <taxon>Bacteria</taxon>
        <taxon>Bacillati</taxon>
        <taxon>Bacillota</taxon>
        <taxon>Bacilli</taxon>
        <taxon>Lactobacillales</taxon>
        <taxon>Aerococcaceae</taxon>
        <taxon>Fundicoccus</taxon>
    </lineage>
</organism>
<gene>
    <name evidence="3" type="ORF">GIY09_10115</name>
</gene>
<dbReference type="InterPro" id="IPR014748">
    <property type="entry name" value="Enoyl-CoA_hydra_C"/>
</dbReference>
<name>A0A6I2GLS2_9LACT</name>
<evidence type="ECO:0000313" key="4">
    <source>
        <dbReference type="Proteomes" id="UP000430975"/>
    </source>
</evidence>
<evidence type="ECO:0000313" key="3">
    <source>
        <dbReference type="EMBL" id="MRI86199.1"/>
    </source>
</evidence>
<comment type="similarity">
    <text evidence="1">Belongs to the enoyl-CoA hydratase/isomerase family.</text>
</comment>
<dbReference type="PANTHER" id="PTHR11941">
    <property type="entry name" value="ENOYL-COA HYDRATASE-RELATED"/>
    <property type="match status" value="1"/>
</dbReference>
<dbReference type="EMBL" id="WJQS01000010">
    <property type="protein sequence ID" value="MRI86199.1"/>
    <property type="molecule type" value="Genomic_DNA"/>
</dbReference>
<evidence type="ECO:0000256" key="1">
    <source>
        <dbReference type="ARBA" id="ARBA00005254"/>
    </source>
</evidence>
<keyword evidence="4" id="KW-1185">Reference proteome</keyword>
<comment type="caution">
    <text evidence="3">The sequence shown here is derived from an EMBL/GenBank/DDBJ whole genome shotgun (WGS) entry which is preliminary data.</text>
</comment>
<dbReference type="AlphaFoldDB" id="A0A6I2GLS2"/>
<dbReference type="PANTHER" id="PTHR11941:SF54">
    <property type="entry name" value="ENOYL-COA HYDRATASE, MITOCHONDRIAL"/>
    <property type="match status" value="1"/>
</dbReference>
<evidence type="ECO:0008006" key="5">
    <source>
        <dbReference type="Google" id="ProtNLM"/>
    </source>
</evidence>
<sequence length="282" mass="31298">MLSKVSFYSSVTKNPLRKGKISMSVFTVTIQENVALVEYNNPPLNILTMENLKQLEQIMLELNDQAEVSVIVFTMKMQGKVYCAGMDLDEMLASKEEVDGIESYCRVSKQYYSVFDRVEKPTIYVYDGIVRGGGVEMSFFADFRIAGERINLALPEIGIGIIPGGGGTQTLARLIGEAPAKDLIMTGRSVKAEEMKSIGLVQRVFPSESLLEDALSFASDLAKHSPQGLRSAKRSIHKGRQVDLYEGLALETAVFVDNFETEDATEGITAFKEKRQPVFKNR</sequence>
<dbReference type="CDD" id="cd06558">
    <property type="entry name" value="crotonase-like"/>
    <property type="match status" value="1"/>
</dbReference>
<dbReference type="InterPro" id="IPR001753">
    <property type="entry name" value="Enoyl-CoA_hydra/iso"/>
</dbReference>
<dbReference type="InterPro" id="IPR029045">
    <property type="entry name" value="ClpP/crotonase-like_dom_sf"/>
</dbReference>
<dbReference type="FunFam" id="1.10.12.10:FF:000001">
    <property type="entry name" value="Probable enoyl-CoA hydratase, mitochondrial"/>
    <property type="match status" value="1"/>
</dbReference>
<dbReference type="GO" id="GO:0006635">
    <property type="term" value="P:fatty acid beta-oxidation"/>
    <property type="evidence" value="ECO:0007669"/>
    <property type="project" value="TreeGrafter"/>
</dbReference>
<dbReference type="Gene3D" id="1.10.12.10">
    <property type="entry name" value="Lyase 2-enoyl-coa Hydratase, Chain A, domain 2"/>
    <property type="match status" value="1"/>
</dbReference>
<protein>
    <recommendedName>
        <fullName evidence="5">Enoyl-CoA hydratase/isomerase family protein</fullName>
    </recommendedName>
</protein>